<feature type="compositionally biased region" description="Polar residues" evidence="1">
    <location>
        <begin position="26"/>
        <end position="44"/>
    </location>
</feature>
<evidence type="ECO:0000256" key="1">
    <source>
        <dbReference type="SAM" id="MobiDB-lite"/>
    </source>
</evidence>
<feature type="region of interest" description="Disordered" evidence="1">
    <location>
        <begin position="1"/>
        <end position="60"/>
    </location>
</feature>
<organism evidence="2 3">
    <name type="scientific">Pteropus alecto</name>
    <name type="common">Black flying fox</name>
    <dbReference type="NCBI Taxonomy" id="9402"/>
    <lineage>
        <taxon>Eukaryota</taxon>
        <taxon>Metazoa</taxon>
        <taxon>Chordata</taxon>
        <taxon>Craniata</taxon>
        <taxon>Vertebrata</taxon>
        <taxon>Euteleostomi</taxon>
        <taxon>Mammalia</taxon>
        <taxon>Eutheria</taxon>
        <taxon>Laurasiatheria</taxon>
        <taxon>Chiroptera</taxon>
        <taxon>Yinpterochiroptera</taxon>
        <taxon>Pteropodoidea</taxon>
        <taxon>Pteropodidae</taxon>
        <taxon>Pteropodinae</taxon>
        <taxon>Pteropus</taxon>
    </lineage>
</organism>
<dbReference type="InParanoid" id="L5KBH0"/>
<dbReference type="Proteomes" id="UP000010552">
    <property type="component" value="Unassembled WGS sequence"/>
</dbReference>
<keyword evidence="3" id="KW-1185">Reference proteome</keyword>
<dbReference type="AlphaFoldDB" id="L5KBH0"/>
<evidence type="ECO:0000313" key="3">
    <source>
        <dbReference type="Proteomes" id="UP000010552"/>
    </source>
</evidence>
<name>L5KBH0_PTEAL</name>
<evidence type="ECO:0000313" key="2">
    <source>
        <dbReference type="EMBL" id="ELK08707.1"/>
    </source>
</evidence>
<gene>
    <name evidence="2" type="ORF">PAL_GLEAN10000306</name>
</gene>
<proteinExistence type="predicted"/>
<sequence length="60" mass="6679">MDMEKDSLESNSSSLLAKNEPRKESGGQTSQDTNLELNLVFQSSRPKEARKQVRANEAPT</sequence>
<protein>
    <submittedName>
        <fullName evidence="2">Uncharacterized protein</fullName>
    </submittedName>
</protein>
<reference evidence="3" key="1">
    <citation type="journal article" date="2013" name="Science">
        <title>Comparative analysis of bat genomes provides insight into the evolution of flight and immunity.</title>
        <authorList>
            <person name="Zhang G."/>
            <person name="Cowled C."/>
            <person name="Shi Z."/>
            <person name="Huang Z."/>
            <person name="Bishop-Lilly K.A."/>
            <person name="Fang X."/>
            <person name="Wynne J.W."/>
            <person name="Xiong Z."/>
            <person name="Baker M.L."/>
            <person name="Zhao W."/>
            <person name="Tachedjian M."/>
            <person name="Zhu Y."/>
            <person name="Zhou P."/>
            <person name="Jiang X."/>
            <person name="Ng J."/>
            <person name="Yang L."/>
            <person name="Wu L."/>
            <person name="Xiao J."/>
            <person name="Feng Y."/>
            <person name="Chen Y."/>
            <person name="Sun X."/>
            <person name="Zhang Y."/>
            <person name="Marsh G.A."/>
            <person name="Crameri G."/>
            <person name="Broder C.C."/>
            <person name="Frey K.G."/>
            <person name="Wang L.F."/>
            <person name="Wang J."/>
        </authorList>
    </citation>
    <scope>NUCLEOTIDE SEQUENCE [LARGE SCALE GENOMIC DNA]</scope>
</reference>
<accession>L5KBH0</accession>
<dbReference type="EMBL" id="KB030864">
    <property type="protein sequence ID" value="ELK08707.1"/>
    <property type="molecule type" value="Genomic_DNA"/>
</dbReference>